<name>A0A343SSJ8_9HEMI</name>
<gene>
    <name evidence="20" type="primary">nad2</name>
</gene>
<geneLocation type="mitochondrion" evidence="20"/>
<dbReference type="GO" id="GO:0008137">
    <property type="term" value="F:NADH dehydrogenase (ubiquinone) activity"/>
    <property type="evidence" value="ECO:0007669"/>
    <property type="project" value="UniProtKB-EC"/>
</dbReference>
<evidence type="ECO:0000256" key="14">
    <source>
        <dbReference type="ARBA" id="ARBA00023075"/>
    </source>
</evidence>
<keyword evidence="9 18" id="KW-0999">Mitochondrion inner membrane</keyword>
<evidence type="ECO:0000256" key="15">
    <source>
        <dbReference type="ARBA" id="ARBA00023128"/>
    </source>
</evidence>
<comment type="function">
    <text evidence="18">Core subunit of the mitochondrial membrane respiratory chain NADH dehydrogenase (Complex I) which catalyzes electron transfer from NADH through the respiratory chain, using ubiquinone as an electron acceptor. Essential for the catalytic activity and assembly of complex I.</text>
</comment>
<sequence length="324" mass="39130">MKINKILILPLFFVSLFMPISSSSWILMWMGMEFNMLMFILMILMKKNLFTTESSMKYFLIQCSGSLIFLLTLSSNFIYFNEWPLMNMMLPPMALMLKSGMAPFHIWMPEIIKNFNFLSLLFFFTFIKIPPFMIMFSSWFNMMIWTSMINIFMGSIMGITQSSLIKILISSSINNMGWMMLSLMNSNLLFMIQFIIYFFLLYYIFLMMNLKKIKWMIQINFYSFFMKMFFYINFLSLAGLPPFMGFFPKWMILKKMFLFIPFTIFIFILMTILNLFFYLKSCINMMFLFNMKKKWNMKFKMNFLFMNLHLLININGILMFIFLT</sequence>
<keyword evidence="7 18" id="KW-0679">Respiratory chain</keyword>
<evidence type="ECO:0000313" key="20">
    <source>
        <dbReference type="EMBL" id="AUT13416.1"/>
    </source>
</evidence>
<feature type="transmembrane region" description="Helical" evidence="18">
    <location>
        <begin position="58"/>
        <end position="80"/>
    </location>
</feature>
<dbReference type="PRINTS" id="PR01436">
    <property type="entry name" value="NADHDHGNASE2"/>
</dbReference>
<accession>A0A343SSJ8</accession>
<keyword evidence="15 18" id="KW-0496">Mitochondrion</keyword>
<evidence type="ECO:0000256" key="16">
    <source>
        <dbReference type="ARBA" id="ARBA00023136"/>
    </source>
</evidence>
<keyword evidence="14 18" id="KW-0830">Ubiquinone</keyword>
<comment type="subcellular location">
    <subcellularLocation>
        <location evidence="2 18">Mitochondrion inner membrane</location>
        <topology evidence="2 18">Multi-pass membrane protein</topology>
    </subcellularLocation>
</comment>
<dbReference type="PANTHER" id="PTHR46552:SF1">
    <property type="entry name" value="NADH-UBIQUINONE OXIDOREDUCTASE CHAIN 2"/>
    <property type="match status" value="1"/>
</dbReference>
<feature type="transmembrane region" description="Helical" evidence="18">
    <location>
        <begin position="256"/>
        <end position="279"/>
    </location>
</feature>
<evidence type="ECO:0000256" key="12">
    <source>
        <dbReference type="ARBA" id="ARBA00022989"/>
    </source>
</evidence>
<evidence type="ECO:0000256" key="1">
    <source>
        <dbReference type="ARBA" id="ARBA00003257"/>
    </source>
</evidence>
<keyword evidence="12 18" id="KW-1133">Transmembrane helix</keyword>
<dbReference type="GO" id="GO:0006120">
    <property type="term" value="P:mitochondrial electron transport, NADH to ubiquinone"/>
    <property type="evidence" value="ECO:0007669"/>
    <property type="project" value="InterPro"/>
</dbReference>
<evidence type="ECO:0000256" key="13">
    <source>
        <dbReference type="ARBA" id="ARBA00023027"/>
    </source>
</evidence>
<organism evidence="20">
    <name type="scientific">Mycopsylla gardenensis</name>
    <dbReference type="NCBI Taxonomy" id="2008466"/>
    <lineage>
        <taxon>Eukaryota</taxon>
        <taxon>Metazoa</taxon>
        <taxon>Ecdysozoa</taxon>
        <taxon>Arthropoda</taxon>
        <taxon>Hexapoda</taxon>
        <taxon>Insecta</taxon>
        <taxon>Pterygota</taxon>
        <taxon>Neoptera</taxon>
        <taxon>Paraneoptera</taxon>
        <taxon>Hemiptera</taxon>
        <taxon>Sternorrhyncha</taxon>
        <taxon>Psylloidea</taxon>
        <taxon>Carsidaridae</taxon>
        <taxon>Homotominae</taxon>
        <taxon>Mycopsylla</taxon>
    </lineage>
</organism>
<dbReference type="InterPro" id="IPR001750">
    <property type="entry name" value="ND/Mrp_TM"/>
</dbReference>
<keyword evidence="11 18" id="KW-0249">Electron transport</keyword>
<feature type="transmembrane region" description="Helical" evidence="18">
    <location>
        <begin position="222"/>
        <end position="244"/>
    </location>
</feature>
<feature type="transmembrane region" description="Helical" evidence="18">
    <location>
        <begin position="189"/>
        <end position="210"/>
    </location>
</feature>
<feature type="transmembrane region" description="Helical" evidence="18">
    <location>
        <begin position="299"/>
        <end position="323"/>
    </location>
</feature>
<keyword evidence="13 18" id="KW-0520">NAD</keyword>
<feature type="transmembrane region" description="Helical" evidence="18">
    <location>
        <begin position="148"/>
        <end position="169"/>
    </location>
</feature>
<evidence type="ECO:0000256" key="7">
    <source>
        <dbReference type="ARBA" id="ARBA00022660"/>
    </source>
</evidence>
<evidence type="ECO:0000256" key="10">
    <source>
        <dbReference type="ARBA" id="ARBA00022967"/>
    </source>
</evidence>
<evidence type="ECO:0000256" key="11">
    <source>
        <dbReference type="ARBA" id="ARBA00022982"/>
    </source>
</evidence>
<dbReference type="GO" id="GO:0005743">
    <property type="term" value="C:mitochondrial inner membrane"/>
    <property type="evidence" value="ECO:0007669"/>
    <property type="project" value="UniProtKB-SubCell"/>
</dbReference>
<dbReference type="InterPro" id="IPR050175">
    <property type="entry name" value="Complex_I_Subunit_2"/>
</dbReference>
<feature type="transmembrane region" description="Helical" evidence="18">
    <location>
        <begin position="117"/>
        <end position="136"/>
    </location>
</feature>
<comment type="similarity">
    <text evidence="3 18">Belongs to the complex I subunit 2 family.</text>
</comment>
<evidence type="ECO:0000256" key="8">
    <source>
        <dbReference type="ARBA" id="ARBA00022692"/>
    </source>
</evidence>
<evidence type="ECO:0000256" key="2">
    <source>
        <dbReference type="ARBA" id="ARBA00004448"/>
    </source>
</evidence>
<keyword evidence="10 18" id="KW-1278">Translocase</keyword>
<comment type="catalytic activity">
    <reaction evidence="17 18">
        <text>a ubiquinone + NADH + 5 H(+)(in) = a ubiquinol + NAD(+) + 4 H(+)(out)</text>
        <dbReference type="Rhea" id="RHEA:29091"/>
        <dbReference type="Rhea" id="RHEA-COMP:9565"/>
        <dbReference type="Rhea" id="RHEA-COMP:9566"/>
        <dbReference type="ChEBI" id="CHEBI:15378"/>
        <dbReference type="ChEBI" id="CHEBI:16389"/>
        <dbReference type="ChEBI" id="CHEBI:17976"/>
        <dbReference type="ChEBI" id="CHEBI:57540"/>
        <dbReference type="ChEBI" id="CHEBI:57945"/>
        <dbReference type="EC" id="7.1.1.2"/>
    </reaction>
</comment>
<dbReference type="PANTHER" id="PTHR46552">
    <property type="entry name" value="NADH-UBIQUINONE OXIDOREDUCTASE CHAIN 2"/>
    <property type="match status" value="1"/>
</dbReference>
<evidence type="ECO:0000256" key="18">
    <source>
        <dbReference type="RuleBase" id="RU003403"/>
    </source>
</evidence>
<dbReference type="EC" id="7.1.1.2" evidence="4 18"/>
<dbReference type="AlphaFoldDB" id="A0A343SSJ8"/>
<dbReference type="EMBL" id="MF443235">
    <property type="protein sequence ID" value="AUT13416.1"/>
    <property type="molecule type" value="Genomic_DNA"/>
</dbReference>
<evidence type="ECO:0000256" key="5">
    <source>
        <dbReference type="ARBA" id="ARBA00021008"/>
    </source>
</evidence>
<evidence type="ECO:0000256" key="6">
    <source>
        <dbReference type="ARBA" id="ARBA00022448"/>
    </source>
</evidence>
<keyword evidence="8 18" id="KW-0812">Transmembrane</keyword>
<evidence type="ECO:0000256" key="17">
    <source>
        <dbReference type="ARBA" id="ARBA00049551"/>
    </source>
</evidence>
<evidence type="ECO:0000256" key="4">
    <source>
        <dbReference type="ARBA" id="ARBA00012944"/>
    </source>
</evidence>
<proteinExistence type="inferred from homology"/>
<feature type="domain" description="NADH:quinone oxidoreductase/Mrp antiporter transmembrane" evidence="19">
    <location>
        <begin position="22"/>
        <end position="270"/>
    </location>
</feature>
<comment type="function">
    <text evidence="1">Core subunit of the mitochondrial membrane respiratory chain NADH dehydrogenase (Complex I) that is believed to belong to the minimal assembly required for catalysis. Complex I functions in the transfer of electrons from NADH to the respiratory chain. The immediate electron acceptor for the enzyme is believed to be ubiquinone.</text>
</comment>
<protein>
    <recommendedName>
        <fullName evidence="5 18">NADH-ubiquinone oxidoreductase chain 2</fullName>
        <ecNumber evidence="4 18">7.1.1.2</ecNumber>
    </recommendedName>
</protein>
<evidence type="ECO:0000259" key="19">
    <source>
        <dbReference type="Pfam" id="PF00361"/>
    </source>
</evidence>
<keyword evidence="16 18" id="KW-0472">Membrane</keyword>
<reference evidence="20" key="1">
    <citation type="submission" date="2017-07" db="EMBL/GenBank/DDBJ databases">
        <authorList>
            <person name="Sun Z.S."/>
            <person name="Albrecht U."/>
            <person name="Echele G."/>
            <person name="Lee C.C."/>
        </authorList>
    </citation>
    <scope>NUCLEOTIDE SEQUENCE</scope>
</reference>
<dbReference type="Pfam" id="PF00361">
    <property type="entry name" value="Proton_antipo_M"/>
    <property type="match status" value="1"/>
</dbReference>
<evidence type="ECO:0000256" key="3">
    <source>
        <dbReference type="ARBA" id="ARBA00007012"/>
    </source>
</evidence>
<evidence type="ECO:0000256" key="9">
    <source>
        <dbReference type="ARBA" id="ARBA00022792"/>
    </source>
</evidence>
<dbReference type="InterPro" id="IPR003917">
    <property type="entry name" value="NADH_UbQ_OxRdtase_chain2"/>
</dbReference>
<keyword evidence="6" id="KW-0813">Transport</keyword>